<comment type="caution">
    <text evidence="2">The sequence shown here is derived from an EMBL/GenBank/DDBJ whole genome shotgun (WGS) entry which is preliminary data.</text>
</comment>
<gene>
    <name evidence="2" type="ORF">QYF61_009107</name>
</gene>
<dbReference type="InterPro" id="IPR028063">
    <property type="entry name" value="SCRG1"/>
</dbReference>
<evidence type="ECO:0000313" key="2">
    <source>
        <dbReference type="EMBL" id="KAK4818236.1"/>
    </source>
</evidence>
<dbReference type="PANTHER" id="PTHR17463:SF0">
    <property type="entry name" value="SCRAPIE-RESPONSIVE PROTEIN 1"/>
    <property type="match status" value="1"/>
</dbReference>
<dbReference type="Pfam" id="PF15224">
    <property type="entry name" value="SCRG1"/>
    <property type="match status" value="1"/>
</dbReference>
<dbReference type="EMBL" id="JAUNZN010000007">
    <property type="protein sequence ID" value="KAK4818236.1"/>
    <property type="molecule type" value="Genomic_DNA"/>
</dbReference>
<name>A0AAN7S3J3_MYCAM</name>
<evidence type="ECO:0000256" key="1">
    <source>
        <dbReference type="SAM" id="MobiDB-lite"/>
    </source>
</evidence>
<accession>A0AAN7S3J3</accession>
<dbReference type="GO" id="GO:0005794">
    <property type="term" value="C:Golgi apparatus"/>
    <property type="evidence" value="ECO:0007669"/>
    <property type="project" value="TreeGrafter"/>
</dbReference>
<organism evidence="2 3">
    <name type="scientific">Mycteria americana</name>
    <name type="common">Wood stork</name>
    <dbReference type="NCBI Taxonomy" id="33587"/>
    <lineage>
        <taxon>Eukaryota</taxon>
        <taxon>Metazoa</taxon>
        <taxon>Chordata</taxon>
        <taxon>Craniata</taxon>
        <taxon>Vertebrata</taxon>
        <taxon>Euteleostomi</taxon>
        <taxon>Archelosauria</taxon>
        <taxon>Archosauria</taxon>
        <taxon>Dinosauria</taxon>
        <taxon>Saurischia</taxon>
        <taxon>Theropoda</taxon>
        <taxon>Coelurosauria</taxon>
        <taxon>Aves</taxon>
        <taxon>Neognathae</taxon>
        <taxon>Neoaves</taxon>
        <taxon>Aequornithes</taxon>
        <taxon>Ciconiiformes</taxon>
        <taxon>Ciconiidae</taxon>
        <taxon>Mycteria</taxon>
    </lineage>
</organism>
<feature type="region of interest" description="Disordered" evidence="1">
    <location>
        <begin position="1"/>
        <end position="22"/>
    </location>
</feature>
<dbReference type="AlphaFoldDB" id="A0AAN7S3J3"/>
<dbReference type="Proteomes" id="UP001333110">
    <property type="component" value="Unassembled WGS sequence"/>
</dbReference>
<dbReference type="GO" id="GO:0044306">
    <property type="term" value="C:neuron projection terminus"/>
    <property type="evidence" value="ECO:0007669"/>
    <property type="project" value="TreeGrafter"/>
</dbReference>
<protein>
    <submittedName>
        <fullName evidence="2">Uncharacterized protein</fullName>
    </submittedName>
</protein>
<keyword evidence="3" id="KW-1185">Reference proteome</keyword>
<feature type="compositionally biased region" description="Basic and acidic residues" evidence="1">
    <location>
        <begin position="10"/>
        <end position="22"/>
    </location>
</feature>
<proteinExistence type="predicted"/>
<evidence type="ECO:0000313" key="3">
    <source>
        <dbReference type="Proteomes" id="UP001333110"/>
    </source>
</evidence>
<dbReference type="PANTHER" id="PTHR17463">
    <property type="entry name" value="SCRAPIE-RESPONSIVE PROTEIN 1 SCRG1"/>
    <property type="match status" value="1"/>
</dbReference>
<reference evidence="2 3" key="1">
    <citation type="journal article" date="2023" name="J. Hered.">
        <title>Chromosome-level genome of the wood stork (Mycteria americana) provides insight into avian chromosome evolution.</title>
        <authorList>
            <person name="Flamio R. Jr."/>
            <person name="Ramstad K.M."/>
        </authorList>
    </citation>
    <scope>NUCLEOTIDE SEQUENCE [LARGE SCALE GENOMIC DNA]</scope>
    <source>
        <strain evidence="2">JAX WOST 10</strain>
    </source>
</reference>
<sequence length="164" mass="18318">MPITAARPVSRREGDYRAGWDHHEQSRALSSVALQERLEPGHNIVVSGDRLQSTNRMKDSKVFLEANTGSFAKMKMVPALLLLSTLLGTPAVPARRPSCYKRALKDHSCHNIPEGTENLRQIDDGLRDHFWEGKGCELLLQIPPGLDRCHRLGPEDTEVLQSSD</sequence>